<evidence type="ECO:0000256" key="7">
    <source>
        <dbReference type="ARBA" id="ARBA00022842"/>
    </source>
</evidence>
<evidence type="ECO:0000256" key="10">
    <source>
        <dbReference type="ARBA" id="ARBA00023125"/>
    </source>
</evidence>
<dbReference type="InterPro" id="IPR032237">
    <property type="entry name" value="Cas9_PI"/>
</dbReference>
<dbReference type="InterPro" id="IPR055228">
    <property type="entry name" value="Cas9_RuvC"/>
</dbReference>
<keyword evidence="9 13" id="KW-0051">Antiviral defense</keyword>
<feature type="domain" description="HNH Cas9-type" evidence="14">
    <location>
        <begin position="785"/>
        <end position="937"/>
    </location>
</feature>
<keyword evidence="8 13" id="KW-0694">RNA-binding</keyword>
<dbReference type="RefSeq" id="WP_203626310.1">
    <property type="nucleotide sequence ID" value="NZ_BOLQ01000003.1"/>
</dbReference>
<dbReference type="Proteomes" id="UP001597196">
    <property type="component" value="Unassembled WGS sequence"/>
</dbReference>
<evidence type="ECO:0000256" key="6">
    <source>
        <dbReference type="ARBA" id="ARBA00022801"/>
    </source>
</evidence>
<evidence type="ECO:0000256" key="2">
    <source>
        <dbReference type="ARBA" id="ARBA00005244"/>
    </source>
</evidence>
<evidence type="ECO:0000256" key="11">
    <source>
        <dbReference type="ARBA" id="ARBA00023211"/>
    </source>
</evidence>
<keyword evidence="4" id="KW-0479">Metal-binding</keyword>
<gene>
    <name evidence="13 15" type="primary">cas9</name>
    <name evidence="15" type="synonym">csn1</name>
    <name evidence="15" type="ORF">ACFQ4P_03875</name>
</gene>
<accession>A0ABW4CFR8</accession>
<keyword evidence="11" id="KW-0464">Manganese</keyword>
<evidence type="ECO:0000256" key="1">
    <source>
        <dbReference type="ARBA" id="ARBA00001946"/>
    </source>
</evidence>
<dbReference type="InterPro" id="IPR032240">
    <property type="entry name" value="Cas9_REC"/>
</dbReference>
<comment type="domain">
    <text evidence="13">Has 2 endonuclease domains. The discontinuous RuvC-like domain cleaves the target DNA noncomplementary to crRNA while the HNH nuclease domain cleaves the target DNA complementary to crRNA.</text>
</comment>
<comment type="caution">
    <text evidence="15">The sequence shown here is derived from an EMBL/GenBank/DDBJ whole genome shotgun (WGS) entry which is preliminary data.</text>
</comment>
<evidence type="ECO:0000256" key="4">
    <source>
        <dbReference type="ARBA" id="ARBA00022723"/>
    </source>
</evidence>
<comment type="function">
    <text evidence="13">CRISPR (clustered regularly interspaced short palindromic repeat) is an adaptive immune system that provides protection against mobile genetic elements (viruses, transposable elements and conjugative plasmids). CRISPR clusters contain spacers, sequences complementary to antecedent mobile elements, and target invading nucleic acids. CRISPR clusters are transcribed and processed into CRISPR RNA (crRNA). In type II CRISPR systems correct processing of pre-crRNA requires a trans-encoded small RNA (tracrRNA), endogenous ribonuclease 3 (rnc) and this protein. The tracrRNA serves as a guide for ribonuclease 3-aided processing of pre-crRNA. Subsequently Cas9/crRNA/tracrRNA endonucleolytically cleaves linear or circular dsDNA target complementary to the spacer; Cas9 is inactive in the absence of the 2 guide RNAs (gRNA). Cas9 recognizes the protospacer adjacent motif (PAM) in the CRISPR repeat sequences to help distinguish self versus nonself, as targets within the bacterial CRISPR locus do not have PAMs. PAM recognition is also required for catalytic activity.</text>
</comment>
<dbReference type="EC" id="3.1.-.-" evidence="13"/>
<reference evidence="16" key="1">
    <citation type="journal article" date="2019" name="Int. J. Syst. Evol. Microbiol.">
        <title>The Global Catalogue of Microorganisms (GCM) 10K type strain sequencing project: providing services to taxonomists for standard genome sequencing and annotation.</title>
        <authorList>
            <consortium name="The Broad Institute Genomics Platform"/>
            <consortium name="The Broad Institute Genome Sequencing Center for Infectious Disease"/>
            <person name="Wu L."/>
            <person name="Ma J."/>
        </authorList>
    </citation>
    <scope>NUCLEOTIDE SEQUENCE [LARGE SCALE GENOMIC DNA]</scope>
    <source>
        <strain evidence="16">CCM 8980</strain>
    </source>
</reference>
<evidence type="ECO:0000313" key="15">
    <source>
        <dbReference type="EMBL" id="MFD1429388.1"/>
    </source>
</evidence>
<dbReference type="Pfam" id="PF13395">
    <property type="entry name" value="HNH_4"/>
    <property type="match status" value="1"/>
</dbReference>
<comment type="subunit">
    <text evidence="12 13">Monomer. Binds crRNA and tracrRNA.</text>
</comment>
<keyword evidence="5 13" id="KW-0255">Endonuclease</keyword>
<keyword evidence="16" id="KW-1185">Reference proteome</keyword>
<dbReference type="InterPro" id="IPR028629">
    <property type="entry name" value="Cas9"/>
</dbReference>
<evidence type="ECO:0000256" key="13">
    <source>
        <dbReference type="HAMAP-Rule" id="MF_01480"/>
    </source>
</evidence>
<comment type="similarity">
    <text evidence="2">Belongs to the CRISPR-associated protein Cas9 family. Subtype II-A subfamily.</text>
</comment>
<keyword evidence="10 13" id="KW-0238">DNA-binding</keyword>
<sequence length="1352" mass="154707">MGQTKEYGIGLDIGTSSIGISAVDGQGKLLNLKGKKAYSVYLYSEGQAAATRRQQRTTRRRLKRRRRRLGLLRELFRPMIEAQDPEFFLRQKYFGISPRDKDNVQTAKRIFNDRTDKDFYDQYPTIYHLRHALMTKPEQFDIREVYLAVRHIIKYRGHFLTQGNAKDFDAKKIDFSAAFATMDDCYQRLIPDSSIVLSGLQYDEISLILLDNNSSRADRRGKLVTLLMAAQTLTDKDEIKQVKQLITELANGILGLKTKFNVLVNVEGDGTWNKSFDAFDDFFADHGSELSDDAQTVLETVQELYRSILLAGIIPAGTTYSEHMIERYEKHKEDLKLFKAYLATLEAKKRRELRALYDQYIDGKDSKPLIRDEFYKQLSKAIAKDDSEMAQTIKDEIVADNFLPKLRTKDNGAIPYQVQQRELDVILANQGKYYPWLVNPNPVEAHRSAAPYQIDELITFRVPYYGGPMITEEDQRETSGAKFAWMVRRESGEITPWNYEQKVDKPKTAAGFIARMKTTDTYLLGEDVVPKQSLLYQRYEVLNELNMIRVEGQPLTATQKQRLYVELFQNRTKNSAVTAKKLRENLVTHGEFPPKMEIKIEGLSNGKSFLSGLSSYHRLRQILPEAIDDPSRQEDLETIIAWATIFEDSNILRDQLQTINWLTDDQRQSLGGLRLRGWGQFSKKLLAELKDSRGKTVIQELWDTQQNFMHIISDDQFKRAIDEANQGRLSPSTVDELLDEAYTSPSNKKAIRKVMTIIADIKRANGGYDPTWLFLETADGPSGKSDLSRSRRQQVATLFDTIASDVVRESVREEFHERQGSADFSKDRLFLYFMQNGVDLYTGEKLNIDNLAGYDIDHIIPQAITKDDSLANRVLVSQSANREKGDRLAFDVYGPAMQWKWRHLSDDGFIPKNKLANLMLRQSDFDKRAEGFIARQLVETRQIIKLTEQIAAALFPDTKIIAVKAGLTQGFRHAYGLPKNRDVNDYHHAFDSYLAAWIGLYLLNRYPKLTPFFVYGDYSKAYYKDIRQFNFIAMMQKNNLTVTNESGAVVWGGPQTISDMKRLYEYKHVTTVHEVLEGHGALYDATRYPASDAARKSLIPLKANLPVEIYGGYAKEAAAYLSLVRLTDKTPVTYKIFSISIRDASLIAQQVKNSELSFRELIYIQLKQEKFLSKSNFEVVIPKLALNNLFHNKKYGYFLVRSDKMFRNYQQLWLSLADQKRLQAQASDTVEPKTITKGLDTVFEKIVDQSDRFFNLYDIRANRAKLSESIAGFNTLQANNVLDLIGLKRMVISQVLTGLHANPTALKVPDLGITTPFGFLQNSSGVNLANDTEIIYQSPSGMFEKRIPLSSL</sequence>
<keyword evidence="6 13" id="KW-0378">Hydrolase</keyword>
<comment type="similarity">
    <text evidence="13">Belongs to the CRISPR-associated Cas9 family.</text>
</comment>
<dbReference type="Gene3D" id="1.10.30.50">
    <property type="match status" value="1"/>
</dbReference>
<dbReference type="NCBIfam" id="TIGR01865">
    <property type="entry name" value="cas_Csn1"/>
    <property type="match status" value="1"/>
</dbReference>
<evidence type="ECO:0000256" key="5">
    <source>
        <dbReference type="ARBA" id="ARBA00022759"/>
    </source>
</evidence>
<proteinExistence type="inferred from homology"/>
<organism evidence="15 16">
    <name type="scientific">Lacticaseibacillus mingshuiensis</name>
    <dbReference type="NCBI Taxonomy" id="2799574"/>
    <lineage>
        <taxon>Bacteria</taxon>
        <taxon>Bacillati</taxon>
        <taxon>Bacillota</taxon>
        <taxon>Bacilli</taxon>
        <taxon>Lactobacillales</taxon>
        <taxon>Lactobacillaceae</taxon>
        <taxon>Lacticaseibacillus</taxon>
    </lineage>
</organism>
<dbReference type="PROSITE" id="PS51749">
    <property type="entry name" value="HNH_CAS9"/>
    <property type="match status" value="1"/>
</dbReference>
<dbReference type="InterPro" id="IPR033114">
    <property type="entry name" value="HNH_CAS9"/>
</dbReference>
<keyword evidence="7" id="KW-0460">Magnesium</keyword>
<dbReference type="Pfam" id="PF16595">
    <property type="entry name" value="Cas9_PI"/>
    <property type="match status" value="1"/>
</dbReference>
<dbReference type="InterPro" id="IPR003615">
    <property type="entry name" value="HNH_nuc"/>
</dbReference>
<comment type="cofactor">
    <cofactor evidence="1">
        <name>Mg(2+)</name>
        <dbReference type="ChEBI" id="CHEBI:18420"/>
    </cofactor>
</comment>
<evidence type="ECO:0000259" key="14">
    <source>
        <dbReference type="PROSITE" id="PS51749"/>
    </source>
</evidence>
<name>A0ABW4CFR8_9LACO</name>
<feature type="active site" description="For RuvC-like nuclease domain" evidence="13">
    <location>
        <position position="12"/>
    </location>
</feature>
<evidence type="ECO:0000256" key="12">
    <source>
        <dbReference type="ARBA" id="ARBA00046380"/>
    </source>
</evidence>
<keyword evidence="3 13" id="KW-0540">Nuclease</keyword>
<evidence type="ECO:0000313" key="16">
    <source>
        <dbReference type="Proteomes" id="UP001597196"/>
    </source>
</evidence>
<dbReference type="GO" id="GO:0004519">
    <property type="term" value="F:endonuclease activity"/>
    <property type="evidence" value="ECO:0007669"/>
    <property type="project" value="UniProtKB-KW"/>
</dbReference>
<evidence type="ECO:0000256" key="8">
    <source>
        <dbReference type="ARBA" id="ARBA00022884"/>
    </source>
</evidence>
<dbReference type="HAMAP" id="MF_01480">
    <property type="entry name" value="Cas9"/>
    <property type="match status" value="1"/>
</dbReference>
<comment type="caution">
    <text evidence="13">Lacks conserved residue(s) required for the propagation of feature annotation.</text>
</comment>
<evidence type="ECO:0000256" key="3">
    <source>
        <dbReference type="ARBA" id="ARBA00022722"/>
    </source>
</evidence>
<evidence type="ECO:0000256" key="9">
    <source>
        <dbReference type="ARBA" id="ARBA00023118"/>
    </source>
</evidence>
<dbReference type="Pfam" id="PF16592">
    <property type="entry name" value="Cas9_REC"/>
    <property type="match status" value="1"/>
</dbReference>
<dbReference type="Pfam" id="PF22702">
    <property type="entry name" value="Cas9_RuvC"/>
    <property type="match status" value="1"/>
</dbReference>
<feature type="active site" description="Proton acceptor for HNH nuclease domain" evidence="13">
    <location>
        <position position="858"/>
    </location>
</feature>
<protein>
    <recommendedName>
        <fullName evidence="13">CRISPR-associated endonuclease Cas9</fullName>
        <ecNumber evidence="13">3.1.-.-</ecNumber>
    </recommendedName>
</protein>
<dbReference type="EMBL" id="JBHTOC010000004">
    <property type="protein sequence ID" value="MFD1429388.1"/>
    <property type="molecule type" value="Genomic_DNA"/>
</dbReference>